<dbReference type="Gene3D" id="2.40.10.10">
    <property type="entry name" value="Trypsin-like serine proteases"/>
    <property type="match status" value="1"/>
</dbReference>
<protein>
    <submittedName>
        <fullName evidence="3">Putative trypsin protease</fullName>
    </submittedName>
</protein>
<reference evidence="3" key="1">
    <citation type="journal article" date="2015" name="MBio">
        <title>Eco-Evolutionary Dynamics of Episomes among Ecologically Cohesive Bacterial Populations.</title>
        <authorList>
            <person name="Xue H."/>
            <person name="Cordero O.X."/>
            <person name="Camas F.M."/>
            <person name="Trimble W."/>
            <person name="Meyer F."/>
            <person name="Guglielmini J."/>
            <person name="Rocha E.P."/>
            <person name="Polz M.F."/>
        </authorList>
    </citation>
    <scope>NUCLEOTIDE SEQUENCE</scope>
    <source>
        <strain evidence="3">FF_375</strain>
    </source>
</reference>
<evidence type="ECO:0000313" key="3">
    <source>
        <dbReference type="EMBL" id="AKN39259.1"/>
    </source>
</evidence>
<dbReference type="SUPFAM" id="SSF50494">
    <property type="entry name" value="Trypsin-like serine proteases"/>
    <property type="match status" value="1"/>
</dbReference>
<organism evidence="3">
    <name type="scientific">Vibrio tasmaniensis</name>
    <dbReference type="NCBI Taxonomy" id="212663"/>
    <lineage>
        <taxon>Bacteria</taxon>
        <taxon>Pseudomonadati</taxon>
        <taxon>Pseudomonadota</taxon>
        <taxon>Gammaproteobacteria</taxon>
        <taxon>Vibrionales</taxon>
        <taxon>Vibrionaceae</taxon>
        <taxon>Vibrio</taxon>
    </lineage>
</organism>
<dbReference type="InterPro" id="IPR018114">
    <property type="entry name" value="TRYPSIN_HIS"/>
</dbReference>
<dbReference type="EMBL" id="KP795639">
    <property type="protein sequence ID" value="AKN39259.1"/>
    <property type="molecule type" value="Genomic_DNA"/>
</dbReference>
<dbReference type="GO" id="GO:0004252">
    <property type="term" value="F:serine-type endopeptidase activity"/>
    <property type="evidence" value="ECO:0007669"/>
    <property type="project" value="InterPro"/>
</dbReference>
<dbReference type="InterPro" id="IPR001254">
    <property type="entry name" value="Trypsin_dom"/>
</dbReference>
<dbReference type="GO" id="GO:0006508">
    <property type="term" value="P:proteolysis"/>
    <property type="evidence" value="ECO:0007669"/>
    <property type="project" value="UniProtKB-KW"/>
</dbReference>
<feature type="domain" description="Peptidase S1" evidence="2">
    <location>
        <begin position="32"/>
        <end position="194"/>
    </location>
</feature>
<dbReference type="InterPro" id="IPR009003">
    <property type="entry name" value="Peptidase_S1_PA"/>
</dbReference>
<dbReference type="NCBIfam" id="TIGR03501">
    <property type="entry name" value="GlyGly_CTERM"/>
    <property type="match status" value="1"/>
</dbReference>
<name>A0A0H3ZZC4_9VIBR</name>
<dbReference type="PROSITE" id="PS00134">
    <property type="entry name" value="TRYPSIN_HIS"/>
    <property type="match status" value="1"/>
</dbReference>
<feature type="chain" id="PRO_5005204586" evidence="1">
    <location>
        <begin position="21"/>
        <end position="349"/>
    </location>
</feature>
<dbReference type="AlphaFoldDB" id="A0A0H3ZZC4"/>
<dbReference type="InterPro" id="IPR020008">
    <property type="entry name" value="GlyGly_CTERM"/>
</dbReference>
<evidence type="ECO:0000259" key="2">
    <source>
        <dbReference type="Pfam" id="PF00089"/>
    </source>
</evidence>
<dbReference type="Pfam" id="PF00089">
    <property type="entry name" value="Trypsin"/>
    <property type="match status" value="1"/>
</dbReference>
<feature type="signal peptide" evidence="1">
    <location>
        <begin position="1"/>
        <end position="20"/>
    </location>
</feature>
<proteinExistence type="predicted"/>
<evidence type="ECO:0000256" key="1">
    <source>
        <dbReference type="SAM" id="SignalP"/>
    </source>
</evidence>
<keyword evidence="1" id="KW-0732">Signal</keyword>
<dbReference type="InterPro" id="IPR043504">
    <property type="entry name" value="Peptidase_S1_PA_chymotrypsin"/>
</dbReference>
<keyword evidence="3" id="KW-0378">Hydrolase</keyword>
<accession>A0A0H3ZZC4</accession>
<sequence length="349" mass="37570">MKHPVLSLWSLTLLSSSAWAVDNGTPVDWTAQDNAVRLESSVYNGNCTATLVAGRYVLTAAHCLDGNGLDNVITASGDAVSFSQFLMHPNFVENGGFSDEDVGLVTLDTPLDYSAIQFLNIDDRVEDESISIAGFGGTIETLNAVDLTFSHYNNNYHFALYADVVVEESHTTGGDSGAAWINQTNDIMAIHKGSDTTVHWDPDGNEYFTRETYGTDVQAVQGFITENIDAWHYPTLAEVNGRTTITVQSLHQSGITDTAYVQGNITLIPESSTCVTQALINPFDKCTYVIEGSSGEEGQLYLSDSEVIHINKPKVDNGGGSSSGSSGGSLGFFSLLGLAVFGRLRKRQI</sequence>
<keyword evidence="3" id="KW-0645">Protease</keyword>